<organism evidence="4">
    <name type="scientific">Caenorhabditis remanei</name>
    <name type="common">Caenorhabditis vulgaris</name>
    <dbReference type="NCBI Taxonomy" id="31234"/>
    <lineage>
        <taxon>Eukaryota</taxon>
        <taxon>Metazoa</taxon>
        <taxon>Ecdysozoa</taxon>
        <taxon>Nematoda</taxon>
        <taxon>Chromadorea</taxon>
        <taxon>Rhabditida</taxon>
        <taxon>Rhabditina</taxon>
        <taxon>Rhabditomorpha</taxon>
        <taxon>Rhabditoidea</taxon>
        <taxon>Rhabditidae</taxon>
        <taxon>Peloderinae</taxon>
        <taxon>Caenorhabditis</taxon>
    </lineage>
</organism>
<reference evidence="3" key="1">
    <citation type="submission" date="2007-07" db="EMBL/GenBank/DDBJ databases">
        <title>PCAP assembly of the Caenorhabditis remanei genome.</title>
        <authorList>
            <consortium name="The Caenorhabditis remanei Sequencing Consortium"/>
            <person name="Wilson R.K."/>
        </authorList>
    </citation>
    <scope>NUCLEOTIDE SEQUENCE [LARGE SCALE GENOMIC DNA]</scope>
    <source>
        <strain evidence="3">PB4641</strain>
    </source>
</reference>
<keyword evidence="4" id="KW-1185">Reference proteome</keyword>
<accession>E3MHT4</accession>
<dbReference type="STRING" id="31234.E3MHT4"/>
<protein>
    <submittedName>
        <fullName evidence="3">Uncharacterized protein</fullName>
    </submittedName>
</protein>
<name>E3MHT4_CAERE</name>
<dbReference type="AlphaFoldDB" id="E3MHT4"/>
<keyword evidence="2" id="KW-0812">Transmembrane</keyword>
<evidence type="ECO:0000256" key="2">
    <source>
        <dbReference type="SAM" id="Phobius"/>
    </source>
</evidence>
<feature type="transmembrane region" description="Helical" evidence="2">
    <location>
        <begin position="119"/>
        <end position="144"/>
    </location>
</feature>
<feature type="compositionally biased region" description="Polar residues" evidence="1">
    <location>
        <begin position="40"/>
        <end position="49"/>
    </location>
</feature>
<evidence type="ECO:0000256" key="1">
    <source>
        <dbReference type="SAM" id="MobiDB-lite"/>
    </source>
</evidence>
<sequence length="178" mass="20114">MAKEHGAMRSVLNLVGSVMLPQDTSNCSDRHDTPSAPEFLSQSKTSGLTDQRFRSPTIPNRTPLHRQCLYNHRTCPFANPLVLCVQVRVNREAKEQIVLADCSLSSELKKRKIWTHRQIFPVVCNFIITCEMLLLSLLATWLLAPRHNAMFDAYRSSMALSETTASLNDTEQSIIIDN</sequence>
<dbReference type="eggNOG" id="KOG2641">
    <property type="taxonomic scope" value="Eukaryota"/>
</dbReference>
<proteinExistence type="predicted"/>
<dbReference type="HOGENOM" id="CLU_1512011_0_0_1"/>
<keyword evidence="2" id="KW-1133">Transmembrane helix</keyword>
<dbReference type="Proteomes" id="UP000008281">
    <property type="component" value="Unassembled WGS sequence"/>
</dbReference>
<feature type="region of interest" description="Disordered" evidence="1">
    <location>
        <begin position="23"/>
        <end position="56"/>
    </location>
</feature>
<dbReference type="EMBL" id="DS268446">
    <property type="protein sequence ID" value="EFP02187.1"/>
    <property type="molecule type" value="Genomic_DNA"/>
</dbReference>
<evidence type="ECO:0000313" key="3">
    <source>
        <dbReference type="EMBL" id="EFP02187.1"/>
    </source>
</evidence>
<dbReference type="OrthoDB" id="5832279at2759"/>
<keyword evidence="2" id="KW-0472">Membrane</keyword>
<evidence type="ECO:0000313" key="4">
    <source>
        <dbReference type="Proteomes" id="UP000008281"/>
    </source>
</evidence>
<dbReference type="InParanoid" id="E3MHT4"/>
<gene>
    <name evidence="3" type="ORF">CRE_24997</name>
</gene>